<keyword evidence="13" id="KW-1185">Reference proteome</keyword>
<keyword evidence="6" id="KW-0010">Activator</keyword>
<dbReference type="InterPro" id="IPR021640">
    <property type="entry name" value="Mediator_Med28"/>
</dbReference>
<dbReference type="Proteomes" id="UP000076420">
    <property type="component" value="Unassembled WGS sequence"/>
</dbReference>
<evidence type="ECO:0000256" key="3">
    <source>
        <dbReference type="ARBA" id="ARBA00019683"/>
    </source>
</evidence>
<feature type="compositionally biased region" description="Polar residues" evidence="10">
    <location>
        <begin position="118"/>
        <end position="134"/>
    </location>
</feature>
<keyword evidence="8" id="KW-0539">Nucleus</keyword>
<dbReference type="GeneID" id="106072716"/>
<gene>
    <name evidence="11" type="primary">106072716</name>
    <name evidence="14" type="synonym">LOC106072716</name>
</gene>
<keyword evidence="4" id="KW-0805">Transcription regulation</keyword>
<dbReference type="STRING" id="6526.A0A2C9JY84"/>
<dbReference type="OrthoDB" id="2130750at2759"/>
<reference evidence="14" key="2">
    <citation type="submission" date="2025-04" db="UniProtKB">
        <authorList>
            <consortium name="RefSeq"/>
        </authorList>
    </citation>
    <scope>IDENTIFICATION</scope>
</reference>
<evidence type="ECO:0000256" key="10">
    <source>
        <dbReference type="SAM" id="MobiDB-lite"/>
    </source>
</evidence>
<evidence type="ECO:0000256" key="5">
    <source>
        <dbReference type="ARBA" id="ARBA00023054"/>
    </source>
</evidence>
<comment type="subcellular location">
    <subcellularLocation>
        <location evidence="1">Nucleus</location>
    </subcellularLocation>
</comment>
<dbReference type="PANTHER" id="PTHR13512:SF2">
    <property type="entry name" value="MEDIATOR OF RNA POLYMERASE II TRANSCRIPTION SUBUNIT 28"/>
    <property type="match status" value="1"/>
</dbReference>
<evidence type="ECO:0000313" key="11">
    <source>
        <dbReference type="EnsemblMetazoa" id="BGLB009920-PB"/>
    </source>
</evidence>
<dbReference type="PANTHER" id="PTHR13512">
    <property type="entry name" value="MEDIATOR COMPLEX SUBUNIT 28"/>
    <property type="match status" value="1"/>
</dbReference>
<keyword evidence="7" id="KW-0804">Transcription</keyword>
<organism evidence="11 12">
    <name type="scientific">Biomphalaria glabrata</name>
    <name type="common">Bloodfluke planorb</name>
    <name type="synonym">Freshwater snail</name>
    <dbReference type="NCBI Taxonomy" id="6526"/>
    <lineage>
        <taxon>Eukaryota</taxon>
        <taxon>Metazoa</taxon>
        <taxon>Spiralia</taxon>
        <taxon>Lophotrochozoa</taxon>
        <taxon>Mollusca</taxon>
        <taxon>Gastropoda</taxon>
        <taxon>Heterobranchia</taxon>
        <taxon>Euthyneura</taxon>
        <taxon>Panpulmonata</taxon>
        <taxon>Hygrophila</taxon>
        <taxon>Lymnaeoidea</taxon>
        <taxon>Planorbidae</taxon>
        <taxon>Biomphalaria</taxon>
    </lineage>
</organism>
<evidence type="ECO:0000256" key="7">
    <source>
        <dbReference type="ARBA" id="ARBA00023163"/>
    </source>
</evidence>
<protein>
    <recommendedName>
        <fullName evidence="3">Mediator of RNA polymerase II transcription subunit 28</fullName>
    </recommendedName>
    <alternativeName>
        <fullName evidence="9">Mediator complex subunit 28</fullName>
    </alternativeName>
</protein>
<reference evidence="11" key="1">
    <citation type="submission" date="2020-05" db="UniProtKB">
        <authorList>
            <consortium name="EnsemblMetazoa"/>
        </authorList>
    </citation>
    <scope>IDENTIFICATION</scope>
    <source>
        <strain evidence="11">BB02</strain>
    </source>
</reference>
<evidence type="ECO:0000313" key="13">
    <source>
        <dbReference type="Proteomes" id="UP001165740"/>
    </source>
</evidence>
<dbReference type="AlphaFoldDB" id="A0A2C9JY84"/>
<dbReference type="Pfam" id="PF11594">
    <property type="entry name" value="Med28"/>
    <property type="match status" value="1"/>
</dbReference>
<dbReference type="VEuPathDB" id="VectorBase:BGLAX_050457"/>
<evidence type="ECO:0000256" key="6">
    <source>
        <dbReference type="ARBA" id="ARBA00023159"/>
    </source>
</evidence>
<sequence>MANENCNAGSSHLVDDFEAAFQNCVSLLTSQENFNVQDSEETKMSVENSLQRFLESARQMETFFLNKRLILSVARPEHVLNEDILELKAEFERKEKLIEKHHEKLPKWQALLRSNASAMPTSPYSGSQPQSHQNMVPGPPMSTSVGPPMGASANQPMMSQQMTSMAPGQYPGPPAGHPGQYNMPPPAYPQGPLAYLERM</sequence>
<dbReference type="Proteomes" id="UP001165740">
    <property type="component" value="Chromosome 1"/>
</dbReference>
<dbReference type="GO" id="GO:0016592">
    <property type="term" value="C:mediator complex"/>
    <property type="evidence" value="ECO:0007669"/>
    <property type="project" value="TreeGrafter"/>
</dbReference>
<evidence type="ECO:0000256" key="1">
    <source>
        <dbReference type="ARBA" id="ARBA00004123"/>
    </source>
</evidence>
<dbReference type="EnsemblMetazoa" id="BGLB009920-RB">
    <property type="protein sequence ID" value="BGLB009920-PB"/>
    <property type="gene ID" value="BGLB009920"/>
</dbReference>
<evidence type="ECO:0000256" key="9">
    <source>
        <dbReference type="ARBA" id="ARBA00031964"/>
    </source>
</evidence>
<dbReference type="VEuPathDB" id="VectorBase:BGLB009920"/>
<proteinExistence type="inferred from homology"/>
<name>A0A2C9JY84_BIOGL</name>
<dbReference type="OMA" id="NIGMPER"/>
<keyword evidence="5" id="KW-0175">Coiled coil</keyword>
<dbReference type="RefSeq" id="XP_013088609.1">
    <property type="nucleotide sequence ID" value="XM_013233155.2"/>
</dbReference>
<feature type="compositionally biased region" description="Polar residues" evidence="10">
    <location>
        <begin position="152"/>
        <end position="166"/>
    </location>
</feature>
<evidence type="ECO:0000256" key="2">
    <source>
        <dbReference type="ARBA" id="ARBA00005571"/>
    </source>
</evidence>
<evidence type="ECO:0000256" key="8">
    <source>
        <dbReference type="ARBA" id="ARBA00023242"/>
    </source>
</evidence>
<dbReference type="KEGG" id="bgt:106072716"/>
<evidence type="ECO:0000256" key="4">
    <source>
        <dbReference type="ARBA" id="ARBA00023015"/>
    </source>
</evidence>
<evidence type="ECO:0000313" key="14">
    <source>
        <dbReference type="RefSeq" id="XP_013088609.1"/>
    </source>
</evidence>
<accession>A0A2C9JY84</accession>
<comment type="similarity">
    <text evidence="2">Belongs to the Mediator complex subunit 28 family.</text>
</comment>
<feature type="region of interest" description="Disordered" evidence="10">
    <location>
        <begin position="118"/>
        <end position="186"/>
    </location>
</feature>
<evidence type="ECO:0000313" key="12">
    <source>
        <dbReference type="Proteomes" id="UP000076420"/>
    </source>
</evidence>